<comment type="caution">
    <text evidence="2">The sequence shown here is derived from an EMBL/GenBank/DDBJ whole genome shotgun (WGS) entry which is preliminary data.</text>
</comment>
<evidence type="ECO:0000256" key="1">
    <source>
        <dbReference type="SAM" id="Phobius"/>
    </source>
</evidence>
<sequence length="138" mass="15509">MDSYNKKNVKRSIPNARTLSKNQDYILIILEEEWVIKNKDEVILKSNKPFKQVSEILVSSLKGEFNITLLLNQPYQVSEQEWQASETHFEAKVSSSKESQNSASTAFIVMAVITALSVITCLAAIIIILRSKNCTDTG</sequence>
<organism evidence="2 3">
    <name type="scientific">Meganyctiphanes norvegica</name>
    <name type="common">Northern krill</name>
    <name type="synonym">Thysanopoda norvegica</name>
    <dbReference type="NCBI Taxonomy" id="48144"/>
    <lineage>
        <taxon>Eukaryota</taxon>
        <taxon>Metazoa</taxon>
        <taxon>Ecdysozoa</taxon>
        <taxon>Arthropoda</taxon>
        <taxon>Crustacea</taxon>
        <taxon>Multicrustacea</taxon>
        <taxon>Malacostraca</taxon>
        <taxon>Eumalacostraca</taxon>
        <taxon>Eucarida</taxon>
        <taxon>Euphausiacea</taxon>
        <taxon>Euphausiidae</taxon>
        <taxon>Meganyctiphanes</taxon>
    </lineage>
</organism>
<dbReference type="EMBL" id="CAXKWB010053700">
    <property type="protein sequence ID" value="CAL4174677.1"/>
    <property type="molecule type" value="Genomic_DNA"/>
</dbReference>
<keyword evidence="1" id="KW-1133">Transmembrane helix</keyword>
<feature type="non-terminal residue" evidence="2">
    <location>
        <position position="138"/>
    </location>
</feature>
<proteinExistence type="predicted"/>
<evidence type="ECO:0000313" key="2">
    <source>
        <dbReference type="EMBL" id="CAL4174677.1"/>
    </source>
</evidence>
<name>A0AAV2SB93_MEGNR</name>
<reference evidence="2 3" key="1">
    <citation type="submission" date="2024-05" db="EMBL/GenBank/DDBJ databases">
        <authorList>
            <person name="Wallberg A."/>
        </authorList>
    </citation>
    <scope>NUCLEOTIDE SEQUENCE [LARGE SCALE GENOMIC DNA]</scope>
</reference>
<gene>
    <name evidence="2" type="ORF">MNOR_LOCUS34557</name>
</gene>
<protein>
    <submittedName>
        <fullName evidence="2">Uncharacterized protein</fullName>
    </submittedName>
</protein>
<keyword evidence="3" id="KW-1185">Reference proteome</keyword>
<keyword evidence="1" id="KW-0472">Membrane</keyword>
<keyword evidence="1" id="KW-0812">Transmembrane</keyword>
<feature type="transmembrane region" description="Helical" evidence="1">
    <location>
        <begin position="106"/>
        <end position="129"/>
    </location>
</feature>
<dbReference type="AlphaFoldDB" id="A0AAV2SB93"/>
<dbReference type="Proteomes" id="UP001497623">
    <property type="component" value="Unassembled WGS sequence"/>
</dbReference>
<accession>A0AAV2SB93</accession>
<evidence type="ECO:0000313" key="3">
    <source>
        <dbReference type="Proteomes" id="UP001497623"/>
    </source>
</evidence>